<evidence type="ECO:0000313" key="2">
    <source>
        <dbReference type="Proteomes" id="UP000570678"/>
    </source>
</evidence>
<gene>
    <name evidence="1" type="ORF">HGA15_00055</name>
</gene>
<sequence>MRSYDLKIDVTGATDLPGELCTAVTVHLPDRADGPLPVLFGFPGGGFGRRYFDIQTLPGYSQAEYHTNHGFAFVACDHLYVGDSDQPDMFGLTYENLAAANHATVVAVLDGLSIGTLIAGVPPIEHVAAVGMGQSMGGCLLTVQQANHRTFDGVAFLGWSGTFTNFPAPDGSRHTYPMPSRGTDLRPIADQVLGRVNPDDSHYRFCFHWPDEEPELMEADLATFRPYTGMVRGDESTPWGSATVPACAITMMTDGAVSAEAAAIDVPVLVAGGERDTLPDPWAEPTAYRGTWDITVKVVPRMAHMHNFARTRTEIWDAIEGFARRCPQKKAQA</sequence>
<accession>A0A846Y5U4</accession>
<dbReference type="AlphaFoldDB" id="A0A846Y5U4"/>
<organism evidence="1 2">
    <name type="scientific">Nocardia flavorosea</name>
    <dbReference type="NCBI Taxonomy" id="53429"/>
    <lineage>
        <taxon>Bacteria</taxon>
        <taxon>Bacillati</taxon>
        <taxon>Actinomycetota</taxon>
        <taxon>Actinomycetes</taxon>
        <taxon>Mycobacteriales</taxon>
        <taxon>Nocardiaceae</taxon>
        <taxon>Nocardia</taxon>
    </lineage>
</organism>
<dbReference type="SUPFAM" id="SSF53474">
    <property type="entry name" value="alpha/beta-Hydrolases"/>
    <property type="match status" value="1"/>
</dbReference>
<dbReference type="Proteomes" id="UP000570678">
    <property type="component" value="Unassembled WGS sequence"/>
</dbReference>
<evidence type="ECO:0000313" key="1">
    <source>
        <dbReference type="EMBL" id="NKY54573.1"/>
    </source>
</evidence>
<comment type="caution">
    <text evidence="1">The sequence shown here is derived from an EMBL/GenBank/DDBJ whole genome shotgun (WGS) entry which is preliminary data.</text>
</comment>
<name>A0A846Y5U4_9NOCA</name>
<dbReference type="InterPro" id="IPR029058">
    <property type="entry name" value="AB_hydrolase_fold"/>
</dbReference>
<proteinExistence type="predicted"/>
<keyword evidence="1" id="KW-0378">Hydrolase</keyword>
<protein>
    <submittedName>
        <fullName evidence="1">Alpha/beta hydrolase</fullName>
    </submittedName>
</protein>
<dbReference type="RefSeq" id="WP_062971203.1">
    <property type="nucleotide sequence ID" value="NZ_JAAXOT010000001.1"/>
</dbReference>
<dbReference type="Gene3D" id="3.40.50.1820">
    <property type="entry name" value="alpha/beta hydrolase"/>
    <property type="match status" value="1"/>
</dbReference>
<reference evidence="1 2" key="1">
    <citation type="submission" date="2020-04" db="EMBL/GenBank/DDBJ databases">
        <title>MicrobeNet Type strains.</title>
        <authorList>
            <person name="Nicholson A.C."/>
        </authorList>
    </citation>
    <scope>NUCLEOTIDE SEQUENCE [LARGE SCALE GENOMIC DNA]</scope>
    <source>
        <strain evidence="1 2">JCM 3332</strain>
    </source>
</reference>
<dbReference type="EMBL" id="JAAXOT010000001">
    <property type="protein sequence ID" value="NKY54573.1"/>
    <property type="molecule type" value="Genomic_DNA"/>
</dbReference>
<dbReference type="GO" id="GO:0016787">
    <property type="term" value="F:hydrolase activity"/>
    <property type="evidence" value="ECO:0007669"/>
    <property type="project" value="UniProtKB-KW"/>
</dbReference>
<keyword evidence="2" id="KW-1185">Reference proteome</keyword>